<protein>
    <submittedName>
        <fullName evidence="1">Uncharacterized protein</fullName>
    </submittedName>
</protein>
<dbReference type="Proteomes" id="UP000001338">
    <property type="component" value="Unassembled WGS sequence"/>
</dbReference>
<dbReference type="EMBL" id="AFLV02000053">
    <property type="protein sequence ID" value="EKR63989.1"/>
    <property type="molecule type" value="Genomic_DNA"/>
</dbReference>
<comment type="caution">
    <text evidence="1">The sequence shown here is derived from an EMBL/GenBank/DDBJ whole genome shotgun (WGS) entry which is preliminary data.</text>
</comment>
<accession>A0A828Z2Q1</accession>
<dbReference type="AlphaFoldDB" id="A0A828Z2Q1"/>
<name>A0A828Z2Q1_9LEPT</name>
<evidence type="ECO:0000313" key="2">
    <source>
        <dbReference type="Proteomes" id="UP000001338"/>
    </source>
</evidence>
<sequence>MQMTNCDSQKIIRYFDKITTIDLVSGSRASIGTILIRKKCVSPNKVQTRYSISNKIGIKFCIKIENDF</sequence>
<proteinExistence type="predicted"/>
<gene>
    <name evidence="1" type="ORF">LEP1GSC036_1095</name>
</gene>
<reference evidence="1 2" key="1">
    <citation type="submission" date="2012-10" db="EMBL/GenBank/DDBJ databases">
        <authorList>
            <person name="Harkins D.M."/>
            <person name="Durkin A.S."/>
            <person name="Brinkac L.M."/>
            <person name="Haft D.H."/>
            <person name="Selengut J.D."/>
            <person name="Sanka R."/>
            <person name="DePew J."/>
            <person name="Purushe J."/>
            <person name="Whelen A.C."/>
            <person name="Vinetz J.M."/>
            <person name="Sutton G.G."/>
            <person name="Nierman W.C."/>
            <person name="Fouts D.E."/>
        </authorList>
    </citation>
    <scope>NUCLEOTIDE SEQUENCE [LARGE SCALE GENOMIC DNA]</scope>
    <source>
        <strain evidence="1 2">2006001853</strain>
    </source>
</reference>
<evidence type="ECO:0000313" key="1">
    <source>
        <dbReference type="EMBL" id="EKR63989.1"/>
    </source>
</evidence>
<organism evidence="1 2">
    <name type="scientific">Leptospira weilii str. 2006001853</name>
    <dbReference type="NCBI Taxonomy" id="1001589"/>
    <lineage>
        <taxon>Bacteria</taxon>
        <taxon>Pseudomonadati</taxon>
        <taxon>Spirochaetota</taxon>
        <taxon>Spirochaetia</taxon>
        <taxon>Leptospirales</taxon>
        <taxon>Leptospiraceae</taxon>
        <taxon>Leptospira</taxon>
    </lineage>
</organism>